<dbReference type="Pfam" id="PF01926">
    <property type="entry name" value="MMR_HSR1"/>
    <property type="match status" value="1"/>
</dbReference>
<dbReference type="STRING" id="1192034.CAP_5274"/>
<dbReference type="InterPro" id="IPR004095">
    <property type="entry name" value="TGS"/>
</dbReference>
<dbReference type="InterPro" id="IPR012675">
    <property type="entry name" value="Beta-grasp_dom_sf"/>
</dbReference>
<dbReference type="GO" id="GO:0003924">
    <property type="term" value="F:GTPase activity"/>
    <property type="evidence" value="ECO:0007669"/>
    <property type="project" value="InterPro"/>
</dbReference>
<sequence length="354" mass="37759">MPANLSPEYKAAEAAYRKARAPDERLVHLREMLRVIPRHKGTEHLQADLKTRIKELGEALSGPKKGARTGPPVTVRPEGAAQVALLGPPNAGKSRLHARLTGSGAESAPYPFTTRKPQPGMLPFEDISFQLVDLPPISATAMESWVPSALTHADAALLVLDIRDPAALDDLAAIARRLAGKHIRLVPDVLPAPVSGDDAASGADDDLDGFHLQDLPTLLVATMSDLLGDTPDAADAASAADAELQAFTELTATPFCAIATSAETGAGLDLLGPWIFRRLGILRVYTKVPGQPPDMQRPLTLREGDTVADAAGLVHRGLAGDVKSARLFREPLFRGQHVPRDHALSDGDIIELHW</sequence>
<dbReference type="EMBL" id="ASRX01000043">
    <property type="protein sequence ID" value="EYF03663.1"/>
    <property type="molecule type" value="Genomic_DNA"/>
</dbReference>
<feature type="domain" description="G" evidence="1">
    <location>
        <begin position="82"/>
        <end position="175"/>
    </location>
</feature>
<dbReference type="InterPro" id="IPR027417">
    <property type="entry name" value="P-loop_NTPase"/>
</dbReference>
<dbReference type="eggNOG" id="COG1163">
    <property type="taxonomic scope" value="Bacteria"/>
</dbReference>
<dbReference type="GO" id="GO:0005525">
    <property type="term" value="F:GTP binding"/>
    <property type="evidence" value="ECO:0007669"/>
    <property type="project" value="InterPro"/>
</dbReference>
<dbReference type="Gene3D" id="3.10.20.30">
    <property type="match status" value="1"/>
</dbReference>
<dbReference type="RefSeq" id="WP_044245518.1">
    <property type="nucleotide sequence ID" value="NZ_ASRX01000043.1"/>
</dbReference>
<comment type="caution">
    <text evidence="3">The sequence shown here is derived from an EMBL/GenBank/DDBJ whole genome shotgun (WGS) entry which is preliminary data.</text>
</comment>
<proteinExistence type="predicted"/>
<dbReference type="Gene3D" id="3.40.50.300">
    <property type="entry name" value="P-loop containing nucleotide triphosphate hydrolases"/>
    <property type="match status" value="1"/>
</dbReference>
<dbReference type="PRINTS" id="PR00326">
    <property type="entry name" value="GTP1OBG"/>
</dbReference>
<dbReference type="SUPFAM" id="SSF81271">
    <property type="entry name" value="TGS-like"/>
    <property type="match status" value="1"/>
</dbReference>
<evidence type="ECO:0000259" key="1">
    <source>
        <dbReference type="Pfam" id="PF01926"/>
    </source>
</evidence>
<keyword evidence="4" id="KW-1185">Reference proteome</keyword>
<accession>A0A017T359</accession>
<evidence type="ECO:0000259" key="2">
    <source>
        <dbReference type="Pfam" id="PF02824"/>
    </source>
</evidence>
<dbReference type="InterPro" id="IPR045001">
    <property type="entry name" value="DRG"/>
</dbReference>
<dbReference type="PANTHER" id="PTHR43127">
    <property type="entry name" value="DEVELOPMENTALLY-REGULATED GTP-BINDING PROTEIN 2"/>
    <property type="match status" value="1"/>
</dbReference>
<organism evidence="3 4">
    <name type="scientific">Chondromyces apiculatus DSM 436</name>
    <dbReference type="NCBI Taxonomy" id="1192034"/>
    <lineage>
        <taxon>Bacteria</taxon>
        <taxon>Pseudomonadati</taxon>
        <taxon>Myxococcota</taxon>
        <taxon>Polyangia</taxon>
        <taxon>Polyangiales</taxon>
        <taxon>Polyangiaceae</taxon>
        <taxon>Chondromyces</taxon>
    </lineage>
</organism>
<dbReference type="OrthoDB" id="257487at2"/>
<dbReference type="AlphaFoldDB" id="A0A017T359"/>
<gene>
    <name evidence="3" type="ORF">CAP_5274</name>
</gene>
<evidence type="ECO:0000313" key="4">
    <source>
        <dbReference type="Proteomes" id="UP000019678"/>
    </source>
</evidence>
<name>A0A017T359_9BACT</name>
<evidence type="ECO:0000313" key="3">
    <source>
        <dbReference type="EMBL" id="EYF03663.1"/>
    </source>
</evidence>
<protein>
    <submittedName>
        <fullName evidence="3">GTP-binding protein RBG1/RBG2</fullName>
    </submittedName>
</protein>
<dbReference type="InterPro" id="IPR012676">
    <property type="entry name" value="TGS-like"/>
</dbReference>
<dbReference type="SUPFAM" id="SSF52540">
    <property type="entry name" value="P-loop containing nucleoside triphosphate hydrolases"/>
    <property type="match status" value="1"/>
</dbReference>
<feature type="domain" description="TGS" evidence="2">
    <location>
        <begin position="283"/>
        <end position="352"/>
    </location>
</feature>
<reference evidence="3 4" key="1">
    <citation type="submission" date="2013-05" db="EMBL/GenBank/DDBJ databases">
        <title>Genome assembly of Chondromyces apiculatus DSM 436.</title>
        <authorList>
            <person name="Sharma G."/>
            <person name="Khatri I."/>
            <person name="Kaur C."/>
            <person name="Mayilraj S."/>
            <person name="Subramanian S."/>
        </authorList>
    </citation>
    <scope>NUCLEOTIDE SEQUENCE [LARGE SCALE GENOMIC DNA]</scope>
    <source>
        <strain evidence="3 4">DSM 436</strain>
    </source>
</reference>
<dbReference type="InterPro" id="IPR006073">
    <property type="entry name" value="GTP-bd"/>
</dbReference>
<dbReference type="Pfam" id="PF02824">
    <property type="entry name" value="TGS"/>
    <property type="match status" value="1"/>
</dbReference>
<dbReference type="Proteomes" id="UP000019678">
    <property type="component" value="Unassembled WGS sequence"/>
</dbReference>